<dbReference type="RefSeq" id="WP_181930657.1">
    <property type="nucleotide sequence ID" value="NZ_CP054698.1"/>
</dbReference>
<reference evidence="3" key="1">
    <citation type="submission" date="2020-06" db="EMBL/GenBank/DDBJ databases">
        <title>Nostoc edaphicum CCNP1411 genome.</title>
        <authorList>
            <person name="Fidor A."/>
            <person name="Grabski M."/>
            <person name="Gawor J."/>
            <person name="Gromadka R."/>
            <person name="Wegrzyn G."/>
            <person name="Mazur-Marzec H."/>
        </authorList>
    </citation>
    <scope>NUCLEOTIDE SEQUENCE [LARGE SCALE GENOMIC DNA]</scope>
    <source>
        <strain evidence="3">CCNP1411</strain>
    </source>
</reference>
<dbReference type="EMBL" id="CP054698">
    <property type="protein sequence ID" value="QMS87327.1"/>
    <property type="molecule type" value="Genomic_DNA"/>
</dbReference>
<accession>A0A7D7LF52</accession>
<dbReference type="Proteomes" id="UP000514713">
    <property type="component" value="Chromosome"/>
</dbReference>
<gene>
    <name evidence="2" type="ORF">HUN01_06915</name>
</gene>
<feature type="compositionally biased region" description="Acidic residues" evidence="1">
    <location>
        <begin position="92"/>
        <end position="104"/>
    </location>
</feature>
<dbReference type="AlphaFoldDB" id="A0A7D7LF52"/>
<dbReference type="KEGG" id="ned:HUN01_06915"/>
<evidence type="ECO:0000313" key="2">
    <source>
        <dbReference type="EMBL" id="QMS87327.1"/>
    </source>
</evidence>
<keyword evidence="3" id="KW-1185">Reference proteome</keyword>
<protein>
    <submittedName>
        <fullName evidence="2">DUF2031 domain-containing protein</fullName>
    </submittedName>
</protein>
<sequence length="112" mass="13129">MEVKLIAYKRVLNLGNYENKHLELSAEVHEGDDFEAEISHLMEVVERKIREPKETDIVNRINSLETRSNNLRQEISYLQEKLGELKSKNDNLTEEEPIPDDIPFDIDTTKDF</sequence>
<proteinExistence type="predicted"/>
<feature type="region of interest" description="Disordered" evidence="1">
    <location>
        <begin position="88"/>
        <end position="112"/>
    </location>
</feature>
<organism evidence="2 3">
    <name type="scientific">Nostoc edaphicum CCNP1411</name>
    <dbReference type="NCBI Taxonomy" id="1472755"/>
    <lineage>
        <taxon>Bacteria</taxon>
        <taxon>Bacillati</taxon>
        <taxon>Cyanobacteriota</taxon>
        <taxon>Cyanophyceae</taxon>
        <taxon>Nostocales</taxon>
        <taxon>Nostocaceae</taxon>
        <taxon>Nostoc</taxon>
    </lineage>
</organism>
<evidence type="ECO:0000313" key="3">
    <source>
        <dbReference type="Proteomes" id="UP000514713"/>
    </source>
</evidence>
<name>A0A7D7LF52_9NOSO</name>
<evidence type="ECO:0000256" key="1">
    <source>
        <dbReference type="SAM" id="MobiDB-lite"/>
    </source>
</evidence>